<evidence type="ECO:0000256" key="5">
    <source>
        <dbReference type="ARBA" id="ARBA00022989"/>
    </source>
</evidence>
<sequence length="383" mass="42412">MTTVHLSPVAGPLHSRNTHIDDAFAGGVLAASGALAGTRRDARTASVSCVVPALNEARSLRILLPMLIVLLRDVFARWEIIVVDDGSTDDTPVFMSEFCQREERVRYLQLSRNFGKESALTAGLELAQGDVVITLDADLQHPPALIPRLIAQWEQGADMVYAVREARDDERLVKRIGAQLFYFMMKGTGKVRIEPDACDFRLMDRKVVDALCQLPERTRFMKGLYAWVGFRTEAVHYQPHERRFGKSSFSLLRLVTHGLEGLTSFTTWPLRVAMFGGVLLASLAILYGLYVIFEYMMIGNPVRGYSTLIVAQVFLAGIILIALGMIGEYVAHIYEEVKQRPLFIVNQTYGNGLAQAASPADQGHPADLSPRAVHAARHVGMGK</sequence>
<evidence type="ECO:0000313" key="10">
    <source>
        <dbReference type="Proteomes" id="UP000018733"/>
    </source>
</evidence>
<gene>
    <name evidence="9" type="ORF">W822_17780</name>
</gene>
<accession>V8QP90</accession>
<keyword evidence="5 7" id="KW-1133">Transmembrane helix</keyword>
<proteinExistence type="predicted"/>
<dbReference type="SUPFAM" id="SSF53448">
    <property type="entry name" value="Nucleotide-diphospho-sugar transferases"/>
    <property type="match status" value="1"/>
</dbReference>
<keyword evidence="4 7" id="KW-0812">Transmembrane</keyword>
<dbReference type="RefSeq" id="WP_024006492.1">
    <property type="nucleotide sequence ID" value="NZ_KI650981.1"/>
</dbReference>
<dbReference type="PATRIC" id="fig|1424334.3.peg.3575"/>
<dbReference type="Proteomes" id="UP000018733">
    <property type="component" value="Unassembled WGS sequence"/>
</dbReference>
<dbReference type="GO" id="GO:0005886">
    <property type="term" value="C:plasma membrane"/>
    <property type="evidence" value="ECO:0007669"/>
    <property type="project" value="TreeGrafter"/>
</dbReference>
<feature type="transmembrane region" description="Helical" evidence="7">
    <location>
        <begin position="272"/>
        <end position="293"/>
    </location>
</feature>
<evidence type="ECO:0000259" key="8">
    <source>
        <dbReference type="Pfam" id="PF00535"/>
    </source>
</evidence>
<dbReference type="HOGENOM" id="CLU_033536_0_0_4"/>
<evidence type="ECO:0000256" key="3">
    <source>
        <dbReference type="ARBA" id="ARBA00022679"/>
    </source>
</evidence>
<dbReference type="EMBL" id="AYXT01000012">
    <property type="protein sequence ID" value="ETF01120.1"/>
    <property type="molecule type" value="Genomic_DNA"/>
</dbReference>
<comment type="caution">
    <text evidence="9">The sequence shown here is derived from an EMBL/GenBank/DDBJ whole genome shotgun (WGS) entry which is preliminary data.</text>
</comment>
<dbReference type="PANTHER" id="PTHR48090">
    <property type="entry name" value="UNDECAPRENYL-PHOSPHATE 4-DEOXY-4-FORMAMIDO-L-ARABINOSE TRANSFERASE-RELATED"/>
    <property type="match status" value="1"/>
</dbReference>
<keyword evidence="2" id="KW-0328">Glycosyltransferase</keyword>
<dbReference type="PANTHER" id="PTHR48090:SF1">
    <property type="entry name" value="PROPHAGE BACTOPRENOL GLUCOSYL TRANSFERASE HOMOLOG"/>
    <property type="match status" value="1"/>
</dbReference>
<dbReference type="eggNOG" id="COG0463">
    <property type="taxonomic scope" value="Bacteria"/>
</dbReference>
<keyword evidence="3 9" id="KW-0808">Transferase</keyword>
<dbReference type="CDD" id="cd04187">
    <property type="entry name" value="DPM1_like_bac"/>
    <property type="match status" value="1"/>
</dbReference>
<comment type="subcellular location">
    <subcellularLocation>
        <location evidence="1">Membrane</location>
        <topology evidence="1">Multi-pass membrane protein</topology>
    </subcellularLocation>
</comment>
<dbReference type="AlphaFoldDB" id="V8QP90"/>
<dbReference type="Pfam" id="PF00535">
    <property type="entry name" value="Glycos_transf_2"/>
    <property type="match status" value="1"/>
</dbReference>
<dbReference type="STRING" id="1424334.W822_17780"/>
<protein>
    <submittedName>
        <fullName evidence="9">Bactoprenol glucosyl transferase</fullName>
    </submittedName>
</protein>
<organism evidence="9 10">
    <name type="scientific">Advenella kashmirensis W13003</name>
    <dbReference type="NCBI Taxonomy" id="1424334"/>
    <lineage>
        <taxon>Bacteria</taxon>
        <taxon>Pseudomonadati</taxon>
        <taxon>Pseudomonadota</taxon>
        <taxon>Betaproteobacteria</taxon>
        <taxon>Burkholderiales</taxon>
        <taxon>Alcaligenaceae</taxon>
    </lineage>
</organism>
<feature type="domain" description="Glycosyltransferase 2-like" evidence="8">
    <location>
        <begin position="48"/>
        <end position="210"/>
    </location>
</feature>
<reference evidence="9 10" key="1">
    <citation type="journal article" date="2014" name="Genome Announc.">
        <title>Draft Genome Sequence of Advenella kashmirensis Strain W13003, a Polycyclic Aromatic Hydrocarbon-Degrading Bacterium.</title>
        <authorList>
            <person name="Wang X."/>
            <person name="Jin D."/>
            <person name="Zhou L."/>
            <person name="Wu L."/>
            <person name="An W."/>
            <person name="Zhao L."/>
        </authorList>
    </citation>
    <scope>NUCLEOTIDE SEQUENCE [LARGE SCALE GENOMIC DNA]</scope>
    <source>
        <strain evidence="9 10">W13003</strain>
    </source>
</reference>
<dbReference type="InterPro" id="IPR001173">
    <property type="entry name" value="Glyco_trans_2-like"/>
</dbReference>
<dbReference type="InterPro" id="IPR050256">
    <property type="entry name" value="Glycosyltransferase_2"/>
</dbReference>
<evidence type="ECO:0000256" key="6">
    <source>
        <dbReference type="ARBA" id="ARBA00023136"/>
    </source>
</evidence>
<keyword evidence="6 7" id="KW-0472">Membrane</keyword>
<dbReference type="GO" id="GO:0016757">
    <property type="term" value="F:glycosyltransferase activity"/>
    <property type="evidence" value="ECO:0007669"/>
    <property type="project" value="UniProtKB-KW"/>
</dbReference>
<evidence type="ECO:0000256" key="2">
    <source>
        <dbReference type="ARBA" id="ARBA00022676"/>
    </source>
</evidence>
<dbReference type="OrthoDB" id="9811884at2"/>
<feature type="transmembrane region" description="Helical" evidence="7">
    <location>
        <begin position="305"/>
        <end position="331"/>
    </location>
</feature>
<dbReference type="InterPro" id="IPR029044">
    <property type="entry name" value="Nucleotide-diphossugar_trans"/>
</dbReference>
<evidence type="ECO:0000256" key="4">
    <source>
        <dbReference type="ARBA" id="ARBA00022692"/>
    </source>
</evidence>
<evidence type="ECO:0000256" key="7">
    <source>
        <dbReference type="SAM" id="Phobius"/>
    </source>
</evidence>
<evidence type="ECO:0000313" key="9">
    <source>
        <dbReference type="EMBL" id="ETF01120.1"/>
    </source>
</evidence>
<dbReference type="Gene3D" id="3.90.550.10">
    <property type="entry name" value="Spore Coat Polysaccharide Biosynthesis Protein SpsA, Chain A"/>
    <property type="match status" value="1"/>
</dbReference>
<evidence type="ECO:0000256" key="1">
    <source>
        <dbReference type="ARBA" id="ARBA00004141"/>
    </source>
</evidence>
<keyword evidence="10" id="KW-1185">Reference proteome</keyword>
<name>V8QP90_9BURK</name>